<sequence>MEREKIWHKSTFSAEENCVEVLVEPERVLVRHTRDRLGPVLSFSTAEWQAFLQGVKADQFEVS</sequence>
<dbReference type="Pfam" id="PF04149">
    <property type="entry name" value="DUF397"/>
    <property type="match status" value="1"/>
</dbReference>
<organism evidence="2 3">
    <name type="scientific">Kineosporia babensis</name>
    <dbReference type="NCBI Taxonomy" id="499548"/>
    <lineage>
        <taxon>Bacteria</taxon>
        <taxon>Bacillati</taxon>
        <taxon>Actinomycetota</taxon>
        <taxon>Actinomycetes</taxon>
        <taxon>Kineosporiales</taxon>
        <taxon>Kineosporiaceae</taxon>
        <taxon>Kineosporia</taxon>
    </lineage>
</organism>
<keyword evidence="3" id="KW-1185">Reference proteome</keyword>
<dbReference type="RefSeq" id="WP_231444227.1">
    <property type="nucleotide sequence ID" value="NZ_JAJOMB010000011.1"/>
</dbReference>
<name>A0A9X1T0W7_9ACTN</name>
<gene>
    <name evidence="2" type="ORF">LR394_20180</name>
</gene>
<accession>A0A9X1T0W7</accession>
<evidence type="ECO:0000313" key="3">
    <source>
        <dbReference type="Proteomes" id="UP001138997"/>
    </source>
</evidence>
<feature type="domain" description="DUF397" evidence="1">
    <location>
        <begin position="7"/>
        <end position="56"/>
    </location>
</feature>
<dbReference type="EMBL" id="JAJOMB010000011">
    <property type="protein sequence ID" value="MCD5313228.1"/>
    <property type="molecule type" value="Genomic_DNA"/>
</dbReference>
<dbReference type="InterPro" id="IPR007278">
    <property type="entry name" value="DUF397"/>
</dbReference>
<evidence type="ECO:0000313" key="2">
    <source>
        <dbReference type="EMBL" id="MCD5313228.1"/>
    </source>
</evidence>
<reference evidence="2" key="1">
    <citation type="submission" date="2021-11" db="EMBL/GenBank/DDBJ databases">
        <title>Streptomyces corallinus and Kineosporia corallina sp. nov., two new coral-derived marine actinobacteria.</title>
        <authorList>
            <person name="Buangrab K."/>
            <person name="Sutthacheep M."/>
            <person name="Yeemin T."/>
            <person name="Harunari E."/>
            <person name="Igarashi Y."/>
            <person name="Sripreechasak P."/>
            <person name="Kanchanasin P."/>
            <person name="Tanasupawat S."/>
            <person name="Phongsopitanun W."/>
        </authorList>
    </citation>
    <scope>NUCLEOTIDE SEQUENCE</scope>
    <source>
        <strain evidence="2">JCM 31032</strain>
    </source>
</reference>
<evidence type="ECO:0000259" key="1">
    <source>
        <dbReference type="Pfam" id="PF04149"/>
    </source>
</evidence>
<dbReference type="Proteomes" id="UP001138997">
    <property type="component" value="Unassembled WGS sequence"/>
</dbReference>
<protein>
    <submittedName>
        <fullName evidence="2">DUF397 domain-containing protein</fullName>
    </submittedName>
</protein>
<proteinExistence type="predicted"/>
<comment type="caution">
    <text evidence="2">The sequence shown here is derived from an EMBL/GenBank/DDBJ whole genome shotgun (WGS) entry which is preliminary data.</text>
</comment>
<dbReference type="AlphaFoldDB" id="A0A9X1T0W7"/>